<organism evidence="2">
    <name type="scientific">viral metagenome</name>
    <dbReference type="NCBI Taxonomy" id="1070528"/>
    <lineage>
        <taxon>unclassified sequences</taxon>
        <taxon>metagenomes</taxon>
        <taxon>organismal metagenomes</taxon>
    </lineage>
</organism>
<reference evidence="2" key="1">
    <citation type="journal article" date="2020" name="Nature">
        <title>Giant virus diversity and host interactions through global metagenomics.</title>
        <authorList>
            <person name="Schulz F."/>
            <person name="Roux S."/>
            <person name="Paez-Espino D."/>
            <person name="Jungbluth S."/>
            <person name="Walsh D.A."/>
            <person name="Denef V.J."/>
            <person name="McMahon K.D."/>
            <person name="Konstantinidis K.T."/>
            <person name="Eloe-Fadrosh E.A."/>
            <person name="Kyrpides N.C."/>
            <person name="Woyke T."/>
        </authorList>
    </citation>
    <scope>NUCLEOTIDE SEQUENCE</scope>
    <source>
        <strain evidence="2">GVMAG-M-3300023184-184</strain>
    </source>
</reference>
<protein>
    <submittedName>
        <fullName evidence="2">Uncharacterized protein</fullName>
    </submittedName>
</protein>
<sequence>MKSFLLLGYDKYKDNDDLESGMSNINDTTNHFTNIIFYYKLLYIFLFIELLGLIYYIWIIDLY</sequence>
<keyword evidence="1" id="KW-1133">Transmembrane helix</keyword>
<evidence type="ECO:0000256" key="1">
    <source>
        <dbReference type="SAM" id="Phobius"/>
    </source>
</evidence>
<feature type="transmembrane region" description="Helical" evidence="1">
    <location>
        <begin position="41"/>
        <end position="60"/>
    </location>
</feature>
<dbReference type="EMBL" id="MN740058">
    <property type="protein sequence ID" value="QHT86114.1"/>
    <property type="molecule type" value="Genomic_DNA"/>
</dbReference>
<evidence type="ECO:0000313" key="2">
    <source>
        <dbReference type="EMBL" id="QHT86114.1"/>
    </source>
</evidence>
<accession>A0A6C0HZT8</accession>
<name>A0A6C0HZT8_9ZZZZ</name>
<keyword evidence="1" id="KW-0472">Membrane</keyword>
<proteinExistence type="predicted"/>
<dbReference type="AlphaFoldDB" id="A0A6C0HZT8"/>
<keyword evidence="1" id="KW-0812">Transmembrane</keyword>